<dbReference type="AlphaFoldDB" id="K6PZ62"/>
<evidence type="ECO:0000313" key="3">
    <source>
        <dbReference type="Proteomes" id="UP000005710"/>
    </source>
</evidence>
<dbReference type="Pfam" id="PF07451">
    <property type="entry name" value="SpoVAD"/>
    <property type="match status" value="2"/>
</dbReference>
<dbReference type="EMBL" id="AENY02000004">
    <property type="protein sequence ID" value="EKP93864.1"/>
    <property type="molecule type" value="Genomic_DNA"/>
</dbReference>
<dbReference type="InterPro" id="IPR010894">
    <property type="entry name" value="SpoVAD"/>
</dbReference>
<keyword evidence="3" id="KW-1185">Reference proteome</keyword>
<reference evidence="2" key="1">
    <citation type="submission" date="2010-10" db="EMBL/GenBank/DDBJ databases">
        <authorList>
            <consortium name="US DOE Joint Genome Institute (JGI-PGF)"/>
            <person name="Lucas S."/>
            <person name="Copeland A."/>
            <person name="Lapidus A."/>
            <person name="Bruce D."/>
            <person name="Goodwin L."/>
            <person name="Pitluck S."/>
            <person name="Kyrpides N."/>
            <person name="Mavromatis K."/>
            <person name="Detter J.C."/>
            <person name="Han C."/>
            <person name="Land M."/>
            <person name="Hauser L."/>
            <person name="Markowitz V."/>
            <person name="Cheng J.-F."/>
            <person name="Hugenholtz P."/>
            <person name="Woyke T."/>
            <person name="Wu D."/>
            <person name="Pukall R."/>
            <person name="Wahrenburg C."/>
            <person name="Brambilla E."/>
            <person name="Klenk H.-P."/>
            <person name="Eisen J.A."/>
        </authorList>
    </citation>
    <scope>NUCLEOTIDE SEQUENCE [LARGE SCALE GENOMIC DNA]</scope>
    <source>
        <strain evidence="2">DSM 13965</strain>
    </source>
</reference>
<sequence>MASLTAIASLLEKGRSAHLGPARRQGQGRRAGQQTLVFHNRPRIAAAAAVAGPKEAEGPLGAYWDRTYPDRLLGQRSWERAERRMSLDAAVLALEKAGLEPADIDLHLAGDLMNQLTCASFTAAELDIPYLGLFAACATWAAALGLGALLTDAGYASRVLCTTSSHHDTAERQYRFPTELGNQRPATAQWTATGAAAAVLVGEARPLPEGWTAGENPSEARGTSPPDAGRATGGAGEPGPRNRVGAGAGADRPAGGAAARGAGHGRPGGGLPVVITHATFGRVIDMGLTDPFDMGSAMAPAAADTIRQHLQDTGRRPGDYDLIVTGDLARYGHRLLVELLREQGYDAEGVLADCGLMLYDASQGVYAGGSGTACSGMVSAGYLLRRMEQGDLDRILLVCTGCLHSTTTYKQGDSLPTVAHAVALEVDRVPPGTSPQDGPRGGTGGGTGGGRDGR</sequence>
<dbReference type="SUPFAM" id="SSF53901">
    <property type="entry name" value="Thiolase-like"/>
    <property type="match status" value="1"/>
</dbReference>
<dbReference type="Proteomes" id="UP000005710">
    <property type="component" value="Unassembled WGS sequence"/>
</dbReference>
<dbReference type="STRING" id="867903.ThesuDRAFT_00108"/>
<dbReference type="OrthoDB" id="9770068at2"/>
<dbReference type="InterPro" id="IPR038369">
    <property type="entry name" value="SpoVAD_sf"/>
</dbReference>
<evidence type="ECO:0000313" key="2">
    <source>
        <dbReference type="EMBL" id="EKP93864.1"/>
    </source>
</evidence>
<dbReference type="GO" id="GO:0016746">
    <property type="term" value="F:acyltransferase activity"/>
    <property type="evidence" value="ECO:0007669"/>
    <property type="project" value="InterPro"/>
</dbReference>
<accession>K6PZ62</accession>
<feature type="compositionally biased region" description="Gly residues" evidence="1">
    <location>
        <begin position="439"/>
        <end position="454"/>
    </location>
</feature>
<dbReference type="Gene3D" id="3.40.47.40">
    <property type="entry name" value="Stage V sporulation protein AD"/>
    <property type="match status" value="1"/>
</dbReference>
<name>K6PZ62_9FIRM</name>
<evidence type="ECO:0000256" key="1">
    <source>
        <dbReference type="SAM" id="MobiDB-lite"/>
    </source>
</evidence>
<dbReference type="eggNOG" id="COG0332">
    <property type="taxonomic scope" value="Bacteria"/>
</dbReference>
<feature type="region of interest" description="Disordered" evidence="1">
    <location>
        <begin position="207"/>
        <end position="270"/>
    </location>
</feature>
<organism evidence="2 3">
    <name type="scientific">Thermaerobacter subterraneus DSM 13965</name>
    <dbReference type="NCBI Taxonomy" id="867903"/>
    <lineage>
        <taxon>Bacteria</taxon>
        <taxon>Bacillati</taxon>
        <taxon>Bacillota</taxon>
        <taxon>Clostridia</taxon>
        <taxon>Eubacteriales</taxon>
        <taxon>Clostridiales Family XVII. Incertae Sedis</taxon>
        <taxon>Thermaerobacter</taxon>
    </lineage>
</organism>
<protein>
    <submittedName>
        <fullName evidence="2">3-oxoacyl-(Acyl-carrier-protein) synthase III</fullName>
    </submittedName>
</protein>
<feature type="region of interest" description="Disordered" evidence="1">
    <location>
        <begin position="428"/>
        <end position="454"/>
    </location>
</feature>
<reference evidence="2" key="2">
    <citation type="submission" date="2012-10" db="EMBL/GenBank/DDBJ databases">
        <title>Improved high-quality draft of Thermaerobacter subterraneus C21, DSM 13965.</title>
        <authorList>
            <consortium name="DOE Joint Genome Institute"/>
            <person name="Eisen J."/>
            <person name="Huntemann M."/>
            <person name="Wei C.-L."/>
            <person name="Han J."/>
            <person name="Detter J.C."/>
            <person name="Han C."/>
            <person name="Tapia R."/>
            <person name="Chen A."/>
            <person name="Kyrpides N."/>
            <person name="Mavromatis K."/>
            <person name="Markowitz V."/>
            <person name="Szeto E."/>
            <person name="Ivanova N."/>
            <person name="Mikhailova N."/>
            <person name="Ovchinnikova G."/>
            <person name="Pagani I."/>
            <person name="Pati A."/>
            <person name="Goodwin L."/>
            <person name="Nordberg H.P."/>
            <person name="Cantor M.N."/>
            <person name="Hua S.X."/>
            <person name="Woyke T."/>
            <person name="Eisen J."/>
            <person name="Klenk H.-P."/>
        </authorList>
    </citation>
    <scope>NUCLEOTIDE SEQUENCE [LARGE SCALE GENOMIC DNA]</scope>
    <source>
        <strain evidence="2">DSM 13965</strain>
    </source>
</reference>
<gene>
    <name evidence="2" type="ORF">ThesuDRAFT_00108</name>
</gene>
<dbReference type="InterPro" id="IPR016039">
    <property type="entry name" value="Thiolase-like"/>
</dbReference>
<proteinExistence type="predicted"/>
<dbReference type="HOGENOM" id="CLU_048574_1_0_9"/>
<feature type="compositionally biased region" description="Low complexity" evidence="1">
    <location>
        <begin position="249"/>
        <end position="261"/>
    </location>
</feature>
<comment type="caution">
    <text evidence="2">The sequence shown here is derived from an EMBL/GenBank/DDBJ whole genome shotgun (WGS) entry which is preliminary data.</text>
</comment>